<reference evidence="3 4" key="1">
    <citation type="journal article" date="2014" name="BMC Genomics">
        <title>Comparative genomics of Bradyrhizobium japonicum CPAC 15 and Bradyrhizobium diazoefficiens CPAC 7: elite model strains for understanding symbiotic performance with soybean.</title>
        <authorList>
            <person name="Siqueira A.F."/>
            <person name="Ormeno-Orrillo E."/>
            <person name="Souza R.C."/>
            <person name="Rodrigues E.P."/>
            <person name="Almeida L.G."/>
            <person name="Barcellos F.G."/>
            <person name="Batista J.S."/>
            <person name="Nakatami A.S."/>
            <person name="Martinez-Romero E."/>
            <person name="Vasconcelos A.T."/>
            <person name="Hungria M."/>
        </authorList>
    </citation>
    <scope>NUCLEOTIDE SEQUENCE [LARGE SCALE GENOMIC DNA]</scope>
    <source>
        <strain evidence="3 4">SEMIA 5080</strain>
    </source>
</reference>
<dbReference type="EMBL" id="ADOU02000004">
    <property type="protein sequence ID" value="KGJ68871.1"/>
    <property type="molecule type" value="Genomic_DNA"/>
</dbReference>
<dbReference type="Proteomes" id="UP000024900">
    <property type="component" value="Unassembled WGS sequence"/>
</dbReference>
<dbReference type="PANTHER" id="PTHR43674:SF12">
    <property type="entry name" value="NITRILASE C965.09-RELATED"/>
    <property type="match status" value="1"/>
</dbReference>
<protein>
    <submittedName>
        <fullName evidence="3">Putative N-carbamyl-D-amino acid amidohydrolase</fullName>
    </submittedName>
</protein>
<gene>
    <name evidence="3" type="ORF">BJA5080_00228</name>
</gene>
<evidence type="ECO:0000256" key="1">
    <source>
        <dbReference type="ARBA" id="ARBA00022801"/>
    </source>
</evidence>
<comment type="caution">
    <text evidence="3">The sequence shown here is derived from an EMBL/GenBank/DDBJ whole genome shotgun (WGS) entry which is preliminary data.</text>
</comment>
<dbReference type="InterPro" id="IPR036526">
    <property type="entry name" value="C-N_Hydrolase_sf"/>
</dbReference>
<accession>A0A837CJ01</accession>
<dbReference type="SUPFAM" id="SSF56317">
    <property type="entry name" value="Carbon-nitrogen hydrolase"/>
    <property type="match status" value="1"/>
</dbReference>
<dbReference type="Pfam" id="PF00795">
    <property type="entry name" value="CN_hydrolase"/>
    <property type="match status" value="1"/>
</dbReference>
<dbReference type="InterPro" id="IPR050345">
    <property type="entry name" value="Aliph_Amidase/BUP"/>
</dbReference>
<evidence type="ECO:0000313" key="3">
    <source>
        <dbReference type="EMBL" id="KGJ68871.1"/>
    </source>
</evidence>
<proteinExistence type="predicted"/>
<dbReference type="PANTHER" id="PTHR43674">
    <property type="entry name" value="NITRILASE C965.09-RELATED"/>
    <property type="match status" value="1"/>
</dbReference>
<evidence type="ECO:0000259" key="2">
    <source>
        <dbReference type="PROSITE" id="PS50263"/>
    </source>
</evidence>
<dbReference type="InterPro" id="IPR003010">
    <property type="entry name" value="C-N_Hydrolase"/>
</dbReference>
<dbReference type="Gene3D" id="3.60.110.10">
    <property type="entry name" value="Carbon-nitrogen hydrolase"/>
    <property type="match status" value="1"/>
</dbReference>
<name>A0A837CJ01_9BRAD</name>
<dbReference type="PROSITE" id="PS50263">
    <property type="entry name" value="CN_HYDROLASE"/>
    <property type="match status" value="1"/>
</dbReference>
<organism evidence="3 4">
    <name type="scientific">Bradyrhizobium diazoefficiens SEMIA 5080</name>
    <dbReference type="NCBI Taxonomy" id="754504"/>
    <lineage>
        <taxon>Bacteria</taxon>
        <taxon>Pseudomonadati</taxon>
        <taxon>Pseudomonadota</taxon>
        <taxon>Alphaproteobacteria</taxon>
        <taxon>Hyphomicrobiales</taxon>
        <taxon>Nitrobacteraceae</taxon>
        <taxon>Bradyrhizobium</taxon>
    </lineage>
</organism>
<sequence length="323" mass="36449">MFSFVQEVTRNPLMRIVNVAAAQMGPIQKADSREAVVKRMIALMDEAKAKGADLIVYPELALTTFFPRWYVEDRAEFDNWFEREMPSVATKPLFERAAQHQMAMNFGYAELTPDGHHFNTAILTDKSGRIVGKYRKIHLPGHVEYDTKRSHQHLEKRYFEPGDLGFKVWRELGGIIGMAICNDRRWPETYRVMGLQGVEMVLIGYNTPSVNAEKSEEGVEKRLFHNRLSVQAGAYQNATWVVAVAKAGNEDGHPLFGGSLIVDPNGEIVAEARTEDDEVLVHACDLDATTFGKTTIFDFARHRRIEHYGLITSQTGAVPPPEK</sequence>
<feature type="domain" description="CN hydrolase" evidence="2">
    <location>
        <begin position="17"/>
        <end position="288"/>
    </location>
</feature>
<dbReference type="CDD" id="cd07569">
    <property type="entry name" value="DCase"/>
    <property type="match status" value="1"/>
</dbReference>
<dbReference type="AlphaFoldDB" id="A0A837CJ01"/>
<evidence type="ECO:0000313" key="4">
    <source>
        <dbReference type="Proteomes" id="UP000024900"/>
    </source>
</evidence>
<keyword evidence="1 3" id="KW-0378">Hydrolase</keyword>
<dbReference type="GO" id="GO:0016811">
    <property type="term" value="F:hydrolase activity, acting on carbon-nitrogen (but not peptide) bonds, in linear amides"/>
    <property type="evidence" value="ECO:0007669"/>
    <property type="project" value="TreeGrafter"/>
</dbReference>